<reference evidence="3 5" key="1">
    <citation type="journal article" date="2018" name="Front. Microbiol.">
        <title>Genome-Based Analysis Reveals the Taxonomy and Diversity of the Family Idiomarinaceae.</title>
        <authorList>
            <person name="Liu Y."/>
            <person name="Lai Q."/>
            <person name="Shao Z."/>
        </authorList>
    </citation>
    <scope>NUCLEOTIDE SEQUENCE [LARGE SCALE GENOMIC DNA]</scope>
    <source>
        <strain evidence="3 5">CF12-14</strain>
    </source>
</reference>
<dbReference type="EMBL" id="QLMD01000001">
    <property type="protein sequence ID" value="RAK01580.1"/>
    <property type="molecule type" value="Genomic_DNA"/>
</dbReference>
<dbReference type="RefSeq" id="WP_111568066.1">
    <property type="nucleotide sequence ID" value="NZ_PIPK01000001.1"/>
</dbReference>
<dbReference type="Proteomes" id="UP000287865">
    <property type="component" value="Unassembled WGS sequence"/>
</dbReference>
<evidence type="ECO:0000313" key="4">
    <source>
        <dbReference type="Proteomes" id="UP000249203"/>
    </source>
</evidence>
<dbReference type="InterPro" id="IPR046748">
    <property type="entry name" value="HipA_2"/>
</dbReference>
<evidence type="ECO:0000313" key="3">
    <source>
        <dbReference type="EMBL" id="RUO28411.1"/>
    </source>
</evidence>
<protein>
    <recommendedName>
        <fullName evidence="1">HipA-like kinase domain-containing protein</fullName>
    </recommendedName>
</protein>
<accession>A0A327X3A0</accession>
<comment type="caution">
    <text evidence="2">The sequence shown here is derived from an EMBL/GenBank/DDBJ whole genome shotgun (WGS) entry which is preliminary data.</text>
</comment>
<name>A0A327X3A0_9GAMM</name>
<feature type="domain" description="HipA-like kinase" evidence="1">
    <location>
        <begin position="4"/>
        <end position="76"/>
    </location>
</feature>
<reference evidence="2 4" key="2">
    <citation type="submission" date="2018-06" db="EMBL/GenBank/DDBJ databases">
        <title>Genomic Encyclopedia of Type Strains, Phase III (KMG-III): the genomes of soil and plant-associated and newly described type strains.</title>
        <authorList>
            <person name="Whitman W."/>
        </authorList>
    </citation>
    <scope>NUCLEOTIDE SEQUENCE [LARGE SCALE GENOMIC DNA]</scope>
    <source>
        <strain evidence="2 4">CGMCC 1.15366</strain>
    </source>
</reference>
<sequence>MIEITELIRPFEQGVTRPYLCRASDGKEYVVKGSSTTQRGLIAEFVCAHLAQCFGLPFSKFGVAYIDSSLIKYASNDNFWEQLT</sequence>
<gene>
    <name evidence="2" type="ORF">B0I24_101203</name>
    <name evidence="3" type="ORF">CWE07_00985</name>
</gene>
<evidence type="ECO:0000313" key="5">
    <source>
        <dbReference type="Proteomes" id="UP000287865"/>
    </source>
</evidence>
<dbReference type="Proteomes" id="UP000249203">
    <property type="component" value="Unassembled WGS sequence"/>
</dbReference>
<dbReference type="Pfam" id="PF20613">
    <property type="entry name" value="HipA_2"/>
    <property type="match status" value="1"/>
</dbReference>
<proteinExistence type="predicted"/>
<organism evidence="2 4">
    <name type="scientific">Aliidiomarina maris</name>
    <dbReference type="NCBI Taxonomy" id="531312"/>
    <lineage>
        <taxon>Bacteria</taxon>
        <taxon>Pseudomonadati</taxon>
        <taxon>Pseudomonadota</taxon>
        <taxon>Gammaproteobacteria</taxon>
        <taxon>Alteromonadales</taxon>
        <taxon>Idiomarinaceae</taxon>
        <taxon>Aliidiomarina</taxon>
    </lineage>
</organism>
<evidence type="ECO:0000259" key="1">
    <source>
        <dbReference type="Pfam" id="PF20613"/>
    </source>
</evidence>
<keyword evidence="5" id="KW-1185">Reference proteome</keyword>
<dbReference type="AlphaFoldDB" id="A0A327X3A0"/>
<evidence type="ECO:0000313" key="2">
    <source>
        <dbReference type="EMBL" id="RAK01580.1"/>
    </source>
</evidence>
<dbReference type="EMBL" id="PIPK01000001">
    <property type="protein sequence ID" value="RUO28411.1"/>
    <property type="molecule type" value="Genomic_DNA"/>
</dbReference>